<dbReference type="RefSeq" id="WP_146566654.1">
    <property type="nucleotide sequence ID" value="NZ_SIHJ01000002.1"/>
</dbReference>
<gene>
    <name evidence="1" type="ORF">KOR34_35970</name>
</gene>
<dbReference type="OrthoDB" id="285834at2"/>
<organism evidence="1 2">
    <name type="scientific">Posidoniimonas corsicana</name>
    <dbReference type="NCBI Taxonomy" id="1938618"/>
    <lineage>
        <taxon>Bacteria</taxon>
        <taxon>Pseudomonadati</taxon>
        <taxon>Planctomycetota</taxon>
        <taxon>Planctomycetia</taxon>
        <taxon>Pirellulales</taxon>
        <taxon>Lacipirellulaceae</taxon>
        <taxon>Posidoniimonas</taxon>
    </lineage>
</organism>
<dbReference type="EMBL" id="SIHJ01000002">
    <property type="protein sequence ID" value="TWT33763.1"/>
    <property type="molecule type" value="Genomic_DNA"/>
</dbReference>
<evidence type="ECO:0000313" key="1">
    <source>
        <dbReference type="EMBL" id="TWT33763.1"/>
    </source>
</evidence>
<sequence>MRCDQEKKRFGGKALVKVLAALVVFATCVPMVSAQGPQRYQPSRPTVSPYMNLLRRNASPVPNYYSFVRPMQRQAAFNQQQATFNQQQIQFQVRQNAENQQLQADLMKAGVAGPVSGASAWFQNPGSRSTFLNTSQYFSRAGGR</sequence>
<evidence type="ECO:0000313" key="2">
    <source>
        <dbReference type="Proteomes" id="UP000316714"/>
    </source>
</evidence>
<name>A0A5C5V724_9BACT</name>
<dbReference type="Proteomes" id="UP000316714">
    <property type="component" value="Unassembled WGS sequence"/>
</dbReference>
<dbReference type="AlphaFoldDB" id="A0A5C5V724"/>
<reference evidence="1 2" key="1">
    <citation type="submission" date="2019-02" db="EMBL/GenBank/DDBJ databases">
        <title>Deep-cultivation of Planctomycetes and their phenomic and genomic characterization uncovers novel biology.</title>
        <authorList>
            <person name="Wiegand S."/>
            <person name="Jogler M."/>
            <person name="Boedeker C."/>
            <person name="Pinto D."/>
            <person name="Vollmers J."/>
            <person name="Rivas-Marin E."/>
            <person name="Kohn T."/>
            <person name="Peeters S.H."/>
            <person name="Heuer A."/>
            <person name="Rast P."/>
            <person name="Oberbeckmann S."/>
            <person name="Bunk B."/>
            <person name="Jeske O."/>
            <person name="Meyerdierks A."/>
            <person name="Storesund J.E."/>
            <person name="Kallscheuer N."/>
            <person name="Luecker S."/>
            <person name="Lage O.M."/>
            <person name="Pohl T."/>
            <person name="Merkel B.J."/>
            <person name="Hornburger P."/>
            <person name="Mueller R.-W."/>
            <person name="Bruemmer F."/>
            <person name="Labrenz M."/>
            <person name="Spormann A.M."/>
            <person name="Op Den Camp H."/>
            <person name="Overmann J."/>
            <person name="Amann R."/>
            <person name="Jetten M.S.M."/>
            <person name="Mascher T."/>
            <person name="Medema M.H."/>
            <person name="Devos D.P."/>
            <person name="Kaster A.-K."/>
            <person name="Ovreas L."/>
            <person name="Rohde M."/>
            <person name="Galperin M.Y."/>
            <person name="Jogler C."/>
        </authorList>
    </citation>
    <scope>NUCLEOTIDE SEQUENCE [LARGE SCALE GENOMIC DNA]</scope>
    <source>
        <strain evidence="1 2">KOR34</strain>
    </source>
</reference>
<comment type="caution">
    <text evidence="1">The sequence shown here is derived from an EMBL/GenBank/DDBJ whole genome shotgun (WGS) entry which is preliminary data.</text>
</comment>
<proteinExistence type="predicted"/>
<accession>A0A5C5V724</accession>
<protein>
    <submittedName>
        <fullName evidence="1">Uncharacterized protein</fullName>
    </submittedName>
</protein>
<keyword evidence="2" id="KW-1185">Reference proteome</keyword>